<gene>
    <name evidence="2" type="ORF">SAMN05216360_105300</name>
</gene>
<dbReference type="OrthoDB" id="7997311at2"/>
<dbReference type="RefSeq" id="WP_091715580.1">
    <property type="nucleotide sequence ID" value="NZ_FNHS01000005.1"/>
</dbReference>
<dbReference type="AlphaFoldDB" id="A0A1G9YHB4"/>
<dbReference type="STRING" id="582672.SAMN05216360_105300"/>
<reference evidence="3" key="1">
    <citation type="submission" date="2016-10" db="EMBL/GenBank/DDBJ databases">
        <authorList>
            <person name="Varghese N."/>
            <person name="Submissions S."/>
        </authorList>
    </citation>
    <scope>NUCLEOTIDE SEQUENCE [LARGE SCALE GENOMIC DNA]</scope>
    <source>
        <strain evidence="3">BL47</strain>
    </source>
</reference>
<proteinExistence type="predicted"/>
<feature type="signal peptide" evidence="1">
    <location>
        <begin position="1"/>
        <end position="19"/>
    </location>
</feature>
<accession>A0A1G9YHB4</accession>
<evidence type="ECO:0000313" key="3">
    <source>
        <dbReference type="Proteomes" id="UP000198704"/>
    </source>
</evidence>
<feature type="chain" id="PRO_5011615445" evidence="1">
    <location>
        <begin position="20"/>
        <end position="165"/>
    </location>
</feature>
<protein>
    <submittedName>
        <fullName evidence="2">Uncharacterized protein</fullName>
    </submittedName>
</protein>
<keyword evidence="3" id="KW-1185">Reference proteome</keyword>
<name>A0A1G9YHB4_9HYPH</name>
<sequence length="165" mass="17285">MPGWRAAVILLVSLGPAAAAPYEGSPFYGYAFEPGGGYPLSLPQTLRATIAVPVSRMATRPADTLAELYPALAACWQVPAGLGRPNAGADNFEITTRFALRRDGSLIGPPRITYAAGVAGDQRKTLVRGTLDALSRCTPAHITAGLGRAIAGRPVALRFVYRPPA</sequence>
<evidence type="ECO:0000256" key="1">
    <source>
        <dbReference type="SAM" id="SignalP"/>
    </source>
</evidence>
<keyword evidence="1" id="KW-0732">Signal</keyword>
<organism evidence="2 3">
    <name type="scientific">Methylobacterium phyllostachyos</name>
    <dbReference type="NCBI Taxonomy" id="582672"/>
    <lineage>
        <taxon>Bacteria</taxon>
        <taxon>Pseudomonadati</taxon>
        <taxon>Pseudomonadota</taxon>
        <taxon>Alphaproteobacteria</taxon>
        <taxon>Hyphomicrobiales</taxon>
        <taxon>Methylobacteriaceae</taxon>
        <taxon>Methylobacterium</taxon>
    </lineage>
</organism>
<dbReference type="EMBL" id="FNHS01000005">
    <property type="protein sequence ID" value="SDN07863.1"/>
    <property type="molecule type" value="Genomic_DNA"/>
</dbReference>
<evidence type="ECO:0000313" key="2">
    <source>
        <dbReference type="EMBL" id="SDN07863.1"/>
    </source>
</evidence>
<dbReference type="Proteomes" id="UP000198704">
    <property type="component" value="Unassembled WGS sequence"/>
</dbReference>